<feature type="compositionally biased region" description="Basic residues" evidence="1">
    <location>
        <begin position="200"/>
        <end position="211"/>
    </location>
</feature>
<protein>
    <submittedName>
        <fullName evidence="3">Ca2+-binding EF-hand superfamily protein</fullName>
    </submittedName>
</protein>
<dbReference type="AlphaFoldDB" id="A0A317PQ06"/>
<dbReference type="Proteomes" id="UP000246352">
    <property type="component" value="Unassembled WGS sequence"/>
</dbReference>
<reference evidence="3 4" key="1">
    <citation type="submission" date="2018-05" db="EMBL/GenBank/DDBJ databases">
        <title>Genomic Encyclopedia of Type Strains, Phase IV (KMG-IV): sequencing the most valuable type-strain genomes for metagenomic binning, comparative biology and taxonomic classification.</title>
        <authorList>
            <person name="Goeker M."/>
        </authorList>
    </citation>
    <scope>NUCLEOTIDE SEQUENCE [LARGE SCALE GENOMIC DNA]</scope>
    <source>
        <strain evidence="3 4">DSM 16791</strain>
    </source>
</reference>
<evidence type="ECO:0000313" key="4">
    <source>
        <dbReference type="Proteomes" id="UP000246352"/>
    </source>
</evidence>
<dbReference type="InterPro" id="IPR018247">
    <property type="entry name" value="EF_Hand_1_Ca_BS"/>
</dbReference>
<feature type="domain" description="EF-hand" evidence="2">
    <location>
        <begin position="105"/>
        <end position="129"/>
    </location>
</feature>
<proteinExistence type="predicted"/>
<evidence type="ECO:0000259" key="2">
    <source>
        <dbReference type="PROSITE" id="PS50222"/>
    </source>
</evidence>
<sequence length="211" mass="22260">MGSLPAILHASGVTLDAQENDMNRTLIAMAGIAGMMIAAPALAQDATAPATPSAEAGANPDATAPIPGKMGKMGHGGMMARLDADKSGDISSDEFADIGVGRLVKADSNGDGELSIDEIQTAMEAQRKERMAEMYKRRFDINGDGKITVSELTSQQDKRFALLDSNDDGSISPKEFRKMRHMMARGGMDGDFDGRGGRGGGRKHHGGAHDW</sequence>
<organism evidence="3 4">
    <name type="scientific">Hoeflea marina</name>
    <dbReference type="NCBI Taxonomy" id="274592"/>
    <lineage>
        <taxon>Bacteria</taxon>
        <taxon>Pseudomonadati</taxon>
        <taxon>Pseudomonadota</taxon>
        <taxon>Alphaproteobacteria</taxon>
        <taxon>Hyphomicrobiales</taxon>
        <taxon>Rhizobiaceae</taxon>
        <taxon>Hoeflea</taxon>
    </lineage>
</organism>
<dbReference type="InterPro" id="IPR011992">
    <property type="entry name" value="EF-hand-dom_pair"/>
</dbReference>
<dbReference type="SUPFAM" id="SSF47473">
    <property type="entry name" value="EF-hand"/>
    <property type="match status" value="1"/>
</dbReference>
<dbReference type="Pfam" id="PF13202">
    <property type="entry name" value="EF-hand_5"/>
    <property type="match status" value="4"/>
</dbReference>
<feature type="domain" description="EF-hand" evidence="2">
    <location>
        <begin position="151"/>
        <end position="186"/>
    </location>
</feature>
<evidence type="ECO:0000313" key="3">
    <source>
        <dbReference type="EMBL" id="PWW02239.1"/>
    </source>
</evidence>
<dbReference type="EMBL" id="QGTR01000002">
    <property type="protein sequence ID" value="PWW02239.1"/>
    <property type="molecule type" value="Genomic_DNA"/>
</dbReference>
<dbReference type="PROSITE" id="PS50222">
    <property type="entry name" value="EF_HAND_2"/>
    <property type="match status" value="2"/>
</dbReference>
<evidence type="ECO:0000256" key="1">
    <source>
        <dbReference type="SAM" id="MobiDB-lite"/>
    </source>
</evidence>
<dbReference type="SMART" id="SM00054">
    <property type="entry name" value="EFh"/>
    <property type="match status" value="3"/>
</dbReference>
<dbReference type="GO" id="GO:0005509">
    <property type="term" value="F:calcium ion binding"/>
    <property type="evidence" value="ECO:0007669"/>
    <property type="project" value="InterPro"/>
</dbReference>
<comment type="caution">
    <text evidence="3">The sequence shown here is derived from an EMBL/GenBank/DDBJ whole genome shotgun (WGS) entry which is preliminary data.</text>
</comment>
<keyword evidence="4" id="KW-1185">Reference proteome</keyword>
<dbReference type="Gene3D" id="1.10.238.10">
    <property type="entry name" value="EF-hand"/>
    <property type="match status" value="2"/>
</dbReference>
<name>A0A317PQ06_9HYPH</name>
<accession>A0A317PQ06</accession>
<feature type="region of interest" description="Disordered" evidence="1">
    <location>
        <begin position="188"/>
        <end position="211"/>
    </location>
</feature>
<dbReference type="PROSITE" id="PS00018">
    <property type="entry name" value="EF_HAND_1"/>
    <property type="match status" value="2"/>
</dbReference>
<gene>
    <name evidence="3" type="ORF">DFR52_102907</name>
</gene>
<dbReference type="InterPro" id="IPR002048">
    <property type="entry name" value="EF_hand_dom"/>
</dbReference>